<dbReference type="RefSeq" id="WP_376977859.1">
    <property type="nucleotide sequence ID" value="NZ_JBHLSV010000002.1"/>
</dbReference>
<name>A0ABV6R736_9MICO</name>
<sequence>MSTNYHDTFIQVAEDCPVDRGEAPPVRAASPTAAQLQFELLSAAPYTMTSDDLLFAVHALRHGIAQEERERERSAFFARSQACLRASPLPKRYGWGLHHDDRGRVALVASGTPEYAQLAADPAIAQVRAMRSSRR</sequence>
<dbReference type="Pfam" id="PF19654">
    <property type="entry name" value="DUF6157"/>
    <property type="match status" value="1"/>
</dbReference>
<dbReference type="Proteomes" id="UP001589793">
    <property type="component" value="Unassembled WGS sequence"/>
</dbReference>
<comment type="caution">
    <text evidence="1">The sequence shown here is derived from an EMBL/GenBank/DDBJ whole genome shotgun (WGS) entry which is preliminary data.</text>
</comment>
<keyword evidence="2" id="KW-1185">Reference proteome</keyword>
<proteinExistence type="predicted"/>
<protein>
    <submittedName>
        <fullName evidence="1">DUF6157 family protein</fullName>
    </submittedName>
</protein>
<accession>A0ABV6R736</accession>
<evidence type="ECO:0000313" key="2">
    <source>
        <dbReference type="Proteomes" id="UP001589793"/>
    </source>
</evidence>
<evidence type="ECO:0000313" key="1">
    <source>
        <dbReference type="EMBL" id="MFC0672794.1"/>
    </source>
</evidence>
<gene>
    <name evidence="1" type="ORF">ACFFF6_02355</name>
</gene>
<organism evidence="1 2">
    <name type="scientific">Brachybacterium hainanense</name>
    <dbReference type="NCBI Taxonomy" id="1541174"/>
    <lineage>
        <taxon>Bacteria</taxon>
        <taxon>Bacillati</taxon>
        <taxon>Actinomycetota</taxon>
        <taxon>Actinomycetes</taxon>
        <taxon>Micrococcales</taxon>
        <taxon>Dermabacteraceae</taxon>
        <taxon>Brachybacterium</taxon>
    </lineage>
</organism>
<dbReference type="EMBL" id="JBHLSV010000002">
    <property type="protein sequence ID" value="MFC0672794.1"/>
    <property type="molecule type" value="Genomic_DNA"/>
</dbReference>
<dbReference type="InterPro" id="IPR046155">
    <property type="entry name" value="DUF6157"/>
</dbReference>
<reference evidence="1 2" key="1">
    <citation type="submission" date="2024-09" db="EMBL/GenBank/DDBJ databases">
        <authorList>
            <person name="Sun Q."/>
            <person name="Mori K."/>
        </authorList>
    </citation>
    <scope>NUCLEOTIDE SEQUENCE [LARGE SCALE GENOMIC DNA]</scope>
    <source>
        <strain evidence="1 2">CICC 10874</strain>
    </source>
</reference>